<dbReference type="Proteomes" id="UP000651057">
    <property type="component" value="Unassembled WGS sequence"/>
</dbReference>
<protein>
    <submittedName>
        <fullName evidence="1">Uncharacterized protein</fullName>
    </submittedName>
</protein>
<name>A0A937DBL3_9FLAO</name>
<reference evidence="1" key="1">
    <citation type="submission" date="2021-01" db="EMBL/GenBank/DDBJ databases">
        <authorList>
            <person name="Zhong Y.L."/>
        </authorList>
    </citation>
    <scope>NUCLEOTIDE SEQUENCE</scope>
    <source>
        <strain evidence="1">KCTC 23302</strain>
    </source>
</reference>
<keyword evidence="2" id="KW-1185">Reference proteome</keyword>
<evidence type="ECO:0000313" key="1">
    <source>
        <dbReference type="EMBL" id="MBL0684733.1"/>
    </source>
</evidence>
<dbReference type="RefSeq" id="WP_201921537.1">
    <property type="nucleotide sequence ID" value="NZ_BAABAX010000031.1"/>
</dbReference>
<sequence>MNDLRNEFNFNYVEMSWDNISVEFTLQDIDHGLVTKDSLISYAFIVDKYITNKYPRIDSLEVRKYLFSGGGGVEVMEFEFDETGNLVDTQEY</sequence>
<organism evidence="1 2">
    <name type="scientific">Aquimarina mytili</name>
    <dbReference type="NCBI Taxonomy" id="874423"/>
    <lineage>
        <taxon>Bacteria</taxon>
        <taxon>Pseudomonadati</taxon>
        <taxon>Bacteroidota</taxon>
        <taxon>Flavobacteriia</taxon>
        <taxon>Flavobacteriales</taxon>
        <taxon>Flavobacteriaceae</taxon>
        <taxon>Aquimarina</taxon>
    </lineage>
</organism>
<gene>
    <name evidence="1" type="ORF">JJQ60_14475</name>
</gene>
<comment type="caution">
    <text evidence="1">The sequence shown here is derived from an EMBL/GenBank/DDBJ whole genome shotgun (WGS) entry which is preliminary data.</text>
</comment>
<accession>A0A937DBL3</accession>
<dbReference type="AlphaFoldDB" id="A0A937DBL3"/>
<proteinExistence type="predicted"/>
<evidence type="ECO:0000313" key="2">
    <source>
        <dbReference type="Proteomes" id="UP000651057"/>
    </source>
</evidence>
<dbReference type="EMBL" id="JAERQJ010000005">
    <property type="protein sequence ID" value="MBL0684733.1"/>
    <property type="molecule type" value="Genomic_DNA"/>
</dbReference>